<keyword evidence="1" id="KW-0472">Membrane</keyword>
<dbReference type="AlphaFoldDB" id="A0A9D9HMX5"/>
<name>A0A9D9HMX5_9SPIR</name>
<evidence type="ECO:0000256" key="1">
    <source>
        <dbReference type="SAM" id="Phobius"/>
    </source>
</evidence>
<sequence length="53" mass="6105">MNQRPNCSGLDNSGRETTYQASTKRIAKNTLMLYFRQILILLVSLYTVRVVLN</sequence>
<comment type="caution">
    <text evidence="2">The sequence shown here is derived from an EMBL/GenBank/DDBJ whole genome shotgun (WGS) entry which is preliminary data.</text>
</comment>
<dbReference type="Proteomes" id="UP000823638">
    <property type="component" value="Unassembled WGS sequence"/>
</dbReference>
<accession>A0A9D9HMX5</accession>
<evidence type="ECO:0000313" key="2">
    <source>
        <dbReference type="EMBL" id="MBO8456654.1"/>
    </source>
</evidence>
<keyword evidence="1" id="KW-0812">Transmembrane</keyword>
<evidence type="ECO:0000313" key="3">
    <source>
        <dbReference type="Proteomes" id="UP000823638"/>
    </source>
</evidence>
<reference evidence="2" key="2">
    <citation type="journal article" date="2021" name="PeerJ">
        <title>Extensive microbial diversity within the chicken gut microbiome revealed by metagenomics and culture.</title>
        <authorList>
            <person name="Gilroy R."/>
            <person name="Ravi A."/>
            <person name="Getino M."/>
            <person name="Pursley I."/>
            <person name="Horton D.L."/>
            <person name="Alikhan N.F."/>
            <person name="Baker D."/>
            <person name="Gharbi K."/>
            <person name="Hall N."/>
            <person name="Watson M."/>
            <person name="Adriaenssens E.M."/>
            <person name="Foster-Nyarko E."/>
            <person name="Jarju S."/>
            <person name="Secka A."/>
            <person name="Antonio M."/>
            <person name="Oren A."/>
            <person name="Chaudhuri R.R."/>
            <person name="La Ragione R."/>
            <person name="Hildebrand F."/>
            <person name="Pallen M.J."/>
        </authorList>
    </citation>
    <scope>NUCLEOTIDE SEQUENCE</scope>
    <source>
        <strain evidence="2">10532</strain>
    </source>
</reference>
<feature type="transmembrane region" description="Helical" evidence="1">
    <location>
        <begin position="33"/>
        <end position="52"/>
    </location>
</feature>
<gene>
    <name evidence="2" type="ORF">IAA81_00305</name>
</gene>
<dbReference type="EMBL" id="JADIMM010000006">
    <property type="protein sequence ID" value="MBO8456654.1"/>
    <property type="molecule type" value="Genomic_DNA"/>
</dbReference>
<keyword evidence="1" id="KW-1133">Transmembrane helix</keyword>
<reference evidence="2" key="1">
    <citation type="submission" date="2020-10" db="EMBL/GenBank/DDBJ databases">
        <authorList>
            <person name="Gilroy R."/>
        </authorList>
    </citation>
    <scope>NUCLEOTIDE SEQUENCE</scope>
    <source>
        <strain evidence="2">10532</strain>
    </source>
</reference>
<proteinExistence type="predicted"/>
<organism evidence="2 3">
    <name type="scientific">Candidatus Gallitreponema excrementavium</name>
    <dbReference type="NCBI Taxonomy" id="2840840"/>
    <lineage>
        <taxon>Bacteria</taxon>
        <taxon>Pseudomonadati</taxon>
        <taxon>Spirochaetota</taxon>
        <taxon>Spirochaetia</taxon>
        <taxon>Spirochaetales</taxon>
        <taxon>Candidatus Gallitreponema</taxon>
    </lineage>
</organism>
<protein>
    <submittedName>
        <fullName evidence="2">Uncharacterized protein</fullName>
    </submittedName>
</protein>